<dbReference type="PANTHER" id="PTHR47894:SF1">
    <property type="entry name" value="HTH-TYPE TRANSCRIPTIONAL REGULATOR VQSM"/>
    <property type="match status" value="1"/>
</dbReference>
<evidence type="ECO:0000256" key="2">
    <source>
        <dbReference type="ARBA" id="ARBA00023125"/>
    </source>
</evidence>
<dbReference type="InterPro" id="IPR009057">
    <property type="entry name" value="Homeodomain-like_sf"/>
</dbReference>
<evidence type="ECO:0000313" key="5">
    <source>
        <dbReference type="EMBL" id="PTU31962.1"/>
    </source>
</evidence>
<protein>
    <recommendedName>
        <fullName evidence="4">HTH araC/xylS-type domain-containing protein</fullName>
    </recommendedName>
</protein>
<dbReference type="AlphaFoldDB" id="A0A2T5MHA4"/>
<dbReference type="Gene3D" id="1.10.10.60">
    <property type="entry name" value="Homeodomain-like"/>
    <property type="match status" value="1"/>
</dbReference>
<evidence type="ECO:0000256" key="3">
    <source>
        <dbReference type="ARBA" id="ARBA00023163"/>
    </source>
</evidence>
<accession>A0A2T5MHA4</accession>
<comment type="caution">
    <text evidence="5">The sequence shown here is derived from an EMBL/GenBank/DDBJ whole genome shotgun (WGS) entry which is preliminary data.</text>
</comment>
<dbReference type="SUPFAM" id="SSF46689">
    <property type="entry name" value="Homeodomain-like"/>
    <property type="match status" value="1"/>
</dbReference>
<reference evidence="5 6" key="1">
    <citation type="submission" date="2018-04" db="EMBL/GenBank/DDBJ databases">
        <title>Novel species isolated from glacier.</title>
        <authorList>
            <person name="Liu Q."/>
            <person name="Xin Y.-H."/>
        </authorList>
    </citation>
    <scope>NUCLEOTIDE SEQUENCE [LARGE SCALE GENOMIC DNA]</scope>
    <source>
        <strain evidence="5 6">GT1R17</strain>
    </source>
</reference>
<dbReference type="InterPro" id="IPR032687">
    <property type="entry name" value="AraC-type_N"/>
</dbReference>
<evidence type="ECO:0000259" key="4">
    <source>
        <dbReference type="PROSITE" id="PS01124"/>
    </source>
</evidence>
<dbReference type="Pfam" id="PF12625">
    <property type="entry name" value="Arabinose_bd"/>
    <property type="match status" value="1"/>
</dbReference>
<dbReference type="GO" id="GO:0003700">
    <property type="term" value="F:DNA-binding transcription factor activity"/>
    <property type="evidence" value="ECO:0007669"/>
    <property type="project" value="InterPro"/>
</dbReference>
<name>A0A2T5MHA4_9GAMM</name>
<sequence>MVRAWMPEVEQCRSNCRMRGSGNGAEKSCSAVDTALAHLLGLGILLCMAATPLHNQPIPFITLPNWVKAAAHCGFNIQPIFRDLGIQMDLIHLESATIEPALLLKVMDACIARSPKHHFPFVLGETFAFEYLPDIETFLTTSPTLRDAARVFDWVRELINPMINVQLLEEGDLAALVLINAGDGREFGPPYFRETIFASVLKFGRMLLGEPVPFYRLQMRHAPPSYAAAYDEFFRVPVLFNQPRYALEIKRELLDRPLDSAFPALHQQAEYRVEQRLAQLPRKAGLIADIEQAFSAQPRLLGQGIEQVAATLELHPRTLQRRLRELGEGFAELQARVRYRLASEALRDSTEDIESISERLGFSDRRSFTRAFVRWSGISPSIFRQNGSTR</sequence>
<feature type="domain" description="HTH araC/xylS-type" evidence="4">
    <location>
        <begin position="284"/>
        <end position="386"/>
    </location>
</feature>
<dbReference type="SMART" id="SM00342">
    <property type="entry name" value="HTH_ARAC"/>
    <property type="match status" value="1"/>
</dbReference>
<dbReference type="GO" id="GO:0005829">
    <property type="term" value="C:cytosol"/>
    <property type="evidence" value="ECO:0007669"/>
    <property type="project" value="TreeGrafter"/>
</dbReference>
<dbReference type="EMBL" id="QANS01000002">
    <property type="protein sequence ID" value="PTU31962.1"/>
    <property type="molecule type" value="Genomic_DNA"/>
</dbReference>
<proteinExistence type="predicted"/>
<keyword evidence="2" id="KW-0238">DNA-binding</keyword>
<dbReference type="GO" id="GO:0000976">
    <property type="term" value="F:transcription cis-regulatory region binding"/>
    <property type="evidence" value="ECO:0007669"/>
    <property type="project" value="TreeGrafter"/>
</dbReference>
<keyword evidence="6" id="KW-1185">Reference proteome</keyword>
<organism evidence="5 6">
    <name type="scientific">Stenotrophobium rhamnosiphilum</name>
    <dbReference type="NCBI Taxonomy" id="2029166"/>
    <lineage>
        <taxon>Bacteria</taxon>
        <taxon>Pseudomonadati</taxon>
        <taxon>Pseudomonadota</taxon>
        <taxon>Gammaproteobacteria</taxon>
        <taxon>Nevskiales</taxon>
        <taxon>Nevskiaceae</taxon>
        <taxon>Stenotrophobium</taxon>
    </lineage>
</organism>
<dbReference type="PANTHER" id="PTHR47894">
    <property type="entry name" value="HTH-TYPE TRANSCRIPTIONAL REGULATOR GADX"/>
    <property type="match status" value="1"/>
</dbReference>
<keyword evidence="1" id="KW-0805">Transcription regulation</keyword>
<evidence type="ECO:0000256" key="1">
    <source>
        <dbReference type="ARBA" id="ARBA00023015"/>
    </source>
</evidence>
<dbReference type="InterPro" id="IPR018060">
    <property type="entry name" value="HTH_AraC"/>
</dbReference>
<evidence type="ECO:0000313" key="6">
    <source>
        <dbReference type="Proteomes" id="UP000244248"/>
    </source>
</evidence>
<dbReference type="PROSITE" id="PS01124">
    <property type="entry name" value="HTH_ARAC_FAMILY_2"/>
    <property type="match status" value="1"/>
</dbReference>
<gene>
    <name evidence="5" type="ORF">CJD38_04570</name>
</gene>
<keyword evidence="3" id="KW-0804">Transcription</keyword>
<dbReference type="Pfam" id="PF12833">
    <property type="entry name" value="HTH_18"/>
    <property type="match status" value="1"/>
</dbReference>
<dbReference type="Proteomes" id="UP000244248">
    <property type="component" value="Unassembled WGS sequence"/>
</dbReference>